<evidence type="ECO:0000256" key="1">
    <source>
        <dbReference type="PROSITE-ProRule" id="PRU00176"/>
    </source>
</evidence>
<feature type="compositionally biased region" description="Basic and acidic residues" evidence="3">
    <location>
        <begin position="587"/>
        <end position="610"/>
    </location>
</feature>
<feature type="region of interest" description="Disordered" evidence="3">
    <location>
        <begin position="352"/>
        <end position="459"/>
    </location>
</feature>
<feature type="compositionally biased region" description="Acidic residues" evidence="3">
    <location>
        <begin position="428"/>
        <end position="437"/>
    </location>
</feature>
<dbReference type="Gene3D" id="3.30.70.330">
    <property type="match status" value="1"/>
</dbReference>
<feature type="compositionally biased region" description="Pro residues" evidence="3">
    <location>
        <begin position="68"/>
        <end position="87"/>
    </location>
</feature>
<protein>
    <recommendedName>
        <fullName evidence="4">RRM domain-containing protein</fullName>
    </recommendedName>
</protein>
<feature type="coiled-coil region" evidence="2">
    <location>
        <begin position="466"/>
        <end position="500"/>
    </location>
</feature>
<feature type="compositionally biased region" description="Polar residues" evidence="3">
    <location>
        <begin position="388"/>
        <end position="413"/>
    </location>
</feature>
<feature type="region of interest" description="Disordered" evidence="3">
    <location>
        <begin position="661"/>
        <end position="690"/>
    </location>
</feature>
<feature type="region of interest" description="Disordered" evidence="3">
    <location>
        <begin position="587"/>
        <end position="631"/>
    </location>
</feature>
<evidence type="ECO:0000313" key="5">
    <source>
        <dbReference type="EMBL" id="KAK7206567.1"/>
    </source>
</evidence>
<feature type="region of interest" description="Disordered" evidence="3">
    <location>
        <begin position="250"/>
        <end position="271"/>
    </location>
</feature>
<evidence type="ECO:0000256" key="3">
    <source>
        <dbReference type="SAM" id="MobiDB-lite"/>
    </source>
</evidence>
<dbReference type="PROSITE" id="PS50102">
    <property type="entry name" value="RRM"/>
    <property type="match status" value="1"/>
</dbReference>
<dbReference type="RefSeq" id="XP_064769600.1">
    <property type="nucleotide sequence ID" value="XM_064914002.1"/>
</dbReference>
<feature type="compositionally biased region" description="Low complexity" evidence="3">
    <location>
        <begin position="250"/>
        <end position="268"/>
    </location>
</feature>
<reference evidence="5 6" key="1">
    <citation type="submission" date="2024-03" db="EMBL/GenBank/DDBJ databases">
        <title>Genome-scale model development and genomic sequencing of the oleaginous clade Lipomyces.</title>
        <authorList>
            <consortium name="Lawrence Berkeley National Laboratory"/>
            <person name="Czajka J.J."/>
            <person name="Han Y."/>
            <person name="Kim J."/>
            <person name="Mondo S.J."/>
            <person name="Hofstad B.A."/>
            <person name="Robles A."/>
            <person name="Haridas S."/>
            <person name="Riley R."/>
            <person name="LaButti K."/>
            <person name="Pangilinan J."/>
            <person name="Andreopoulos W."/>
            <person name="Lipzen A."/>
            <person name="Yan J."/>
            <person name="Wang M."/>
            <person name="Ng V."/>
            <person name="Grigoriev I.V."/>
            <person name="Spatafora J.W."/>
            <person name="Magnuson J.K."/>
            <person name="Baker S.E."/>
            <person name="Pomraning K.R."/>
        </authorList>
    </citation>
    <scope>NUCLEOTIDE SEQUENCE [LARGE SCALE GENOMIC DNA]</scope>
    <source>
        <strain evidence="5 6">Phaff 52-87</strain>
    </source>
</reference>
<dbReference type="PANTHER" id="PTHR18806:SF4">
    <property type="entry name" value="RNA-BINDING PROTEIN 25"/>
    <property type="match status" value="1"/>
</dbReference>
<evidence type="ECO:0000256" key="2">
    <source>
        <dbReference type="SAM" id="Coils"/>
    </source>
</evidence>
<accession>A0ABR1F9Y3</accession>
<feature type="domain" description="RRM" evidence="4">
    <location>
        <begin position="142"/>
        <end position="225"/>
    </location>
</feature>
<dbReference type="InterPro" id="IPR035979">
    <property type="entry name" value="RBD_domain_sf"/>
</dbReference>
<dbReference type="InterPro" id="IPR052768">
    <property type="entry name" value="RBM25"/>
</dbReference>
<sequence>MSQYPPGNFPPPPGFVIPPFPGSTADAAKAMPQIPGAPTAVPPPFMAPGAVPFPLPMMPFPPGSVPPGGPGAFPPPPTLSSHLPPPLVAGNPVGSNNMSNSSNDRKPDAISAALANMPIVNIKFSFLTDPAIKQPTVDEQNRTIFIGEVPDELDDFWLGRVLKTSGEIASWVRIKDSLGKPKPCALVEFESIAALSNAVKVLQEVVIPGVEVEEGEAVEDEENAPVLRKPSKLRITYSDETKDLIAELVNSQSSSSSSAAENNNDDASPTLLDASTIKKTAEEIEELLQTWLEPKSRNEYKEKYIAEHPDEEREAATFDFSKSSTIKPDDEELADLPPEQRAIVIQEITSFRERANQRERERIKREEEVEKQRLARMQEEKMKKSREQQSMSPIPSHHGNSSGTSSRGVTSLMYSEPLDFVKRKGAKDDEEEEEDVLGSDGRPLTDEEIEERRKDMHEDDLEAQFIERERRYMREEHARIANAEREVRREHEDKERYAHNREALLKRYAEWDDDEEADARKEEYYRDRSAWLRARAMFRTREAEEDAREAEFERRQKREAEAASGGDQKGDATGLVDSFLDNLKVRLPEKKEELRRDAGPIRVSFKKEESASTAAAPSSSSSSAATPKLSENKPISIGLATKPGVAKPAAAPFKLGATKLGAAKKADGGAVRRPAALGDDEDEEQGKKRRKLIPLSYDKLKEEEE</sequence>
<evidence type="ECO:0000313" key="6">
    <source>
        <dbReference type="Proteomes" id="UP001498771"/>
    </source>
</evidence>
<dbReference type="SUPFAM" id="SSF54928">
    <property type="entry name" value="RNA-binding domain, RBD"/>
    <property type="match status" value="1"/>
</dbReference>
<proteinExistence type="predicted"/>
<keyword evidence="1" id="KW-0694">RNA-binding</keyword>
<evidence type="ECO:0000259" key="4">
    <source>
        <dbReference type="PROSITE" id="PS50102"/>
    </source>
</evidence>
<name>A0ABR1F9Y3_9ASCO</name>
<feature type="compositionally biased region" description="Basic and acidic residues" evidence="3">
    <location>
        <begin position="352"/>
        <end position="387"/>
    </location>
</feature>
<comment type="caution">
    <text evidence="5">The sequence shown here is derived from an EMBL/GenBank/DDBJ whole genome shotgun (WGS) entry which is preliminary data.</text>
</comment>
<dbReference type="SMART" id="SM00360">
    <property type="entry name" value="RRM"/>
    <property type="match status" value="1"/>
</dbReference>
<dbReference type="GeneID" id="90039514"/>
<feature type="region of interest" description="Disordered" evidence="3">
    <location>
        <begin position="68"/>
        <end position="106"/>
    </location>
</feature>
<feature type="region of interest" description="Disordered" evidence="3">
    <location>
        <begin position="306"/>
        <end position="339"/>
    </location>
</feature>
<feature type="compositionally biased region" description="Basic and acidic residues" evidence="3">
    <location>
        <begin position="549"/>
        <end position="561"/>
    </location>
</feature>
<gene>
    <name evidence="5" type="ORF">BZA70DRAFT_288042</name>
</gene>
<dbReference type="PANTHER" id="PTHR18806">
    <property type="entry name" value="RBM25 PROTEIN"/>
    <property type="match status" value="1"/>
</dbReference>
<dbReference type="EMBL" id="JBBJBU010000002">
    <property type="protein sequence ID" value="KAK7206567.1"/>
    <property type="molecule type" value="Genomic_DNA"/>
</dbReference>
<keyword evidence="2" id="KW-0175">Coiled coil</keyword>
<keyword evidence="6" id="KW-1185">Reference proteome</keyword>
<dbReference type="Pfam" id="PF00076">
    <property type="entry name" value="RRM_1"/>
    <property type="match status" value="1"/>
</dbReference>
<dbReference type="InterPro" id="IPR012677">
    <property type="entry name" value="Nucleotide-bd_a/b_plait_sf"/>
</dbReference>
<feature type="compositionally biased region" description="Basic and acidic residues" evidence="3">
    <location>
        <begin position="306"/>
        <end position="316"/>
    </location>
</feature>
<feature type="region of interest" description="Disordered" evidence="3">
    <location>
        <begin position="541"/>
        <end position="575"/>
    </location>
</feature>
<dbReference type="InterPro" id="IPR000504">
    <property type="entry name" value="RRM_dom"/>
</dbReference>
<organism evidence="5 6">
    <name type="scientific">Myxozyma melibiosi</name>
    <dbReference type="NCBI Taxonomy" id="54550"/>
    <lineage>
        <taxon>Eukaryota</taxon>
        <taxon>Fungi</taxon>
        <taxon>Dikarya</taxon>
        <taxon>Ascomycota</taxon>
        <taxon>Saccharomycotina</taxon>
        <taxon>Lipomycetes</taxon>
        <taxon>Lipomycetales</taxon>
        <taxon>Lipomycetaceae</taxon>
        <taxon>Myxozyma</taxon>
    </lineage>
</organism>
<feature type="compositionally biased region" description="Low complexity" evidence="3">
    <location>
        <begin position="611"/>
        <end position="627"/>
    </location>
</feature>
<feature type="compositionally biased region" description="Polar residues" evidence="3">
    <location>
        <begin position="93"/>
        <end position="102"/>
    </location>
</feature>
<dbReference type="Proteomes" id="UP001498771">
    <property type="component" value="Unassembled WGS sequence"/>
</dbReference>